<name>A0A3B5A5Y0_9TELE</name>
<organism evidence="1">
    <name type="scientific">Stegastes partitus</name>
    <name type="common">bicolor damselfish</name>
    <dbReference type="NCBI Taxonomy" id="144197"/>
    <lineage>
        <taxon>Eukaryota</taxon>
        <taxon>Metazoa</taxon>
        <taxon>Chordata</taxon>
        <taxon>Craniata</taxon>
        <taxon>Vertebrata</taxon>
        <taxon>Euteleostomi</taxon>
        <taxon>Actinopterygii</taxon>
        <taxon>Neopterygii</taxon>
        <taxon>Teleostei</taxon>
        <taxon>Neoteleostei</taxon>
        <taxon>Acanthomorphata</taxon>
        <taxon>Ovalentaria</taxon>
        <taxon>Pomacentridae</taxon>
        <taxon>Stegastes</taxon>
    </lineage>
</organism>
<dbReference type="AlphaFoldDB" id="A0A3B5A5Y0"/>
<evidence type="ECO:0000313" key="1">
    <source>
        <dbReference type="Ensembl" id="ENSSPAP00000016748.1"/>
    </source>
</evidence>
<sequence>MICSAGSFVSAGGQQGMPDPLFTAVGSNSTELLVVVEAARSGRWGGLKVLESPGGSDQGSGRRKKSSRIRNLTSSLCWAAYKRTTAAVRFRSIFY</sequence>
<protein>
    <submittedName>
        <fullName evidence="1">Uncharacterized protein</fullName>
    </submittedName>
</protein>
<proteinExistence type="predicted"/>
<dbReference type="Ensembl" id="ENSSPAT00000017011.1">
    <property type="protein sequence ID" value="ENSSPAP00000016748.1"/>
    <property type="gene ID" value="ENSSPAG00000012636.1"/>
</dbReference>
<accession>A0A3B5A5Y0</accession>
<reference evidence="1" key="1">
    <citation type="submission" date="2023-09" db="UniProtKB">
        <authorList>
            <consortium name="Ensembl"/>
        </authorList>
    </citation>
    <scope>IDENTIFICATION</scope>
</reference>